<dbReference type="PANTHER" id="PTHR43663">
    <property type="entry name" value="CHROMATE TRANSPORT PROTEIN-RELATED"/>
    <property type="match status" value="1"/>
</dbReference>
<keyword evidence="9" id="KW-1185">Reference proteome</keyword>
<dbReference type="RefSeq" id="WP_105729153.1">
    <property type="nucleotide sequence ID" value="NZ_PVLR01000016.1"/>
</dbReference>
<dbReference type="Pfam" id="PF02417">
    <property type="entry name" value="Chromate_transp"/>
    <property type="match status" value="1"/>
</dbReference>
<keyword evidence="3" id="KW-1003">Cell membrane</keyword>
<organism evidence="8 9">
    <name type="scientific">Malikia spinosa</name>
    <dbReference type="NCBI Taxonomy" id="86180"/>
    <lineage>
        <taxon>Bacteria</taxon>
        <taxon>Pseudomonadati</taxon>
        <taxon>Pseudomonadota</taxon>
        <taxon>Betaproteobacteria</taxon>
        <taxon>Burkholderiales</taxon>
        <taxon>Comamonadaceae</taxon>
        <taxon>Malikia</taxon>
    </lineage>
</organism>
<dbReference type="GO" id="GO:0015109">
    <property type="term" value="F:chromate transmembrane transporter activity"/>
    <property type="evidence" value="ECO:0007669"/>
    <property type="project" value="InterPro"/>
</dbReference>
<keyword evidence="4 7" id="KW-0812">Transmembrane</keyword>
<feature type="transmembrane region" description="Helical" evidence="7">
    <location>
        <begin position="131"/>
        <end position="148"/>
    </location>
</feature>
<sequence length="194" mass="20657">MNGADWAQLLLYHLSLSLLAVGGAITLAPDLHRKLVSEQGWLSEAQFNQSMALAQAAPGPNVLFVAMMGWNVGFQSAGPAAAAWLATLLGAAGALVCLLGVMTPSSILTLVATRWCQKHRERLTVQALRQGLAPIVVGLLLATSWLLGRSGGQAAQDGRLWLLTLVCAILVWRTRLHMLWLLAAGAMLGIMGWV</sequence>
<accession>A0A2S9KFV5</accession>
<dbReference type="GO" id="GO:0005886">
    <property type="term" value="C:plasma membrane"/>
    <property type="evidence" value="ECO:0007669"/>
    <property type="project" value="UniProtKB-SubCell"/>
</dbReference>
<dbReference type="InterPro" id="IPR003370">
    <property type="entry name" value="Chromate_transpt"/>
</dbReference>
<dbReference type="PANTHER" id="PTHR43663:SF1">
    <property type="entry name" value="CHROMATE TRANSPORTER"/>
    <property type="match status" value="1"/>
</dbReference>
<dbReference type="AlphaFoldDB" id="A0A2S9KFV5"/>
<evidence type="ECO:0000256" key="1">
    <source>
        <dbReference type="ARBA" id="ARBA00004651"/>
    </source>
</evidence>
<dbReference type="EMBL" id="PVLR01000016">
    <property type="protein sequence ID" value="PRD69322.1"/>
    <property type="molecule type" value="Genomic_DNA"/>
</dbReference>
<comment type="caution">
    <text evidence="8">The sequence shown here is derived from an EMBL/GenBank/DDBJ whole genome shotgun (WGS) entry which is preliminary data.</text>
</comment>
<evidence type="ECO:0000256" key="2">
    <source>
        <dbReference type="ARBA" id="ARBA00005262"/>
    </source>
</evidence>
<evidence type="ECO:0000256" key="7">
    <source>
        <dbReference type="SAM" id="Phobius"/>
    </source>
</evidence>
<keyword evidence="6 7" id="KW-0472">Membrane</keyword>
<dbReference type="OrthoDB" id="556585at2"/>
<comment type="similarity">
    <text evidence="2">Belongs to the chromate ion transporter (CHR) (TC 2.A.51) family.</text>
</comment>
<evidence type="ECO:0000256" key="6">
    <source>
        <dbReference type="ARBA" id="ARBA00023136"/>
    </source>
</evidence>
<reference evidence="8 9" key="1">
    <citation type="submission" date="2018-03" db="EMBL/GenBank/DDBJ databases">
        <title>Comparative genomics illustrates the genes involved in a hyperalkaliphilic mechanisms of Serpentinomonas isolated from highly-alkaline calcium-rich serpentinized springs.</title>
        <authorList>
            <person name="Suzuki S."/>
            <person name="Ishii S."/>
            <person name="Walworth N."/>
            <person name="Bird L."/>
            <person name="Kuenen J.G."/>
            <person name="Nealson K.H."/>
        </authorList>
    </citation>
    <scope>NUCLEOTIDE SEQUENCE [LARGE SCALE GENOMIC DNA]</scope>
    <source>
        <strain evidence="8 9">83</strain>
    </source>
</reference>
<evidence type="ECO:0000313" key="9">
    <source>
        <dbReference type="Proteomes" id="UP000238326"/>
    </source>
</evidence>
<feature type="transmembrane region" description="Helical" evidence="7">
    <location>
        <begin position="82"/>
        <end position="111"/>
    </location>
</feature>
<evidence type="ECO:0000313" key="8">
    <source>
        <dbReference type="EMBL" id="PRD69322.1"/>
    </source>
</evidence>
<feature type="transmembrane region" description="Helical" evidence="7">
    <location>
        <begin position="6"/>
        <end position="29"/>
    </location>
</feature>
<dbReference type="InterPro" id="IPR052518">
    <property type="entry name" value="CHR_Transporter"/>
</dbReference>
<evidence type="ECO:0000256" key="4">
    <source>
        <dbReference type="ARBA" id="ARBA00022692"/>
    </source>
</evidence>
<proteinExistence type="inferred from homology"/>
<dbReference type="Proteomes" id="UP000238326">
    <property type="component" value="Unassembled WGS sequence"/>
</dbReference>
<protein>
    <submittedName>
        <fullName evidence="8">Chromate transporter</fullName>
    </submittedName>
</protein>
<feature type="transmembrane region" description="Helical" evidence="7">
    <location>
        <begin position="160"/>
        <end position="193"/>
    </location>
</feature>
<keyword evidence="5 7" id="KW-1133">Transmembrane helix</keyword>
<evidence type="ECO:0000256" key="3">
    <source>
        <dbReference type="ARBA" id="ARBA00022475"/>
    </source>
</evidence>
<evidence type="ECO:0000256" key="5">
    <source>
        <dbReference type="ARBA" id="ARBA00022989"/>
    </source>
</evidence>
<gene>
    <name evidence="8" type="ORF">C6P61_06690</name>
</gene>
<comment type="subcellular location">
    <subcellularLocation>
        <location evidence="1">Cell membrane</location>
        <topology evidence="1">Multi-pass membrane protein</topology>
    </subcellularLocation>
</comment>
<feature type="transmembrane region" description="Helical" evidence="7">
    <location>
        <begin position="50"/>
        <end position="70"/>
    </location>
</feature>
<name>A0A2S9KFV5_9BURK</name>